<dbReference type="PROSITE" id="PS50082">
    <property type="entry name" value="WD_REPEATS_2"/>
    <property type="match status" value="1"/>
</dbReference>
<evidence type="ECO:0000313" key="13">
    <source>
        <dbReference type="EMBL" id="CAI2373648.1"/>
    </source>
</evidence>
<protein>
    <submittedName>
        <fullName evidence="13">Uncharacterized protein</fullName>
    </submittedName>
</protein>
<sequence>MSNSSFGTSLEIITNIGQNLLFVSEVKEGGYELSSYVKSYDVEEKDKLDVKHFDEAITKISLATQEKNWFAIAKKDVVQLYKVIPETGKLTMMTEFQADFDSENPHVNTVEFLYENKQVITGGNDTILRVWSLNIDKKKDLVTDVKEFKKYKSHTTPIAHIDVTFDHELVASIGSGDDKQCLIHDFATGNLLNELTFSEKTGQPNMSFQGCIFSPSRRYLYTLASEAGKKSYVTRWDAKSEDFKNLNTIKVADNYCPHFTMSSDGFYLAIGSETGFIKSLNTRYMQIDRDDQIHPGKMECVEFSNDTRFVLTCDKEGTYCFVPNMRAPGLMRAFFQYLMLAFFAYFIYRSIMESFFE</sequence>
<proteinExistence type="predicted"/>
<name>A0AAD1XJ73_EUPCR</name>
<feature type="repeat" description="WD" evidence="11">
    <location>
        <begin position="100"/>
        <end position="134"/>
    </location>
</feature>
<keyword evidence="5" id="KW-0677">Repeat</keyword>
<keyword evidence="3 11" id="KW-0853">WD repeat</keyword>
<evidence type="ECO:0000256" key="9">
    <source>
        <dbReference type="ARBA" id="ARBA00022989"/>
    </source>
</evidence>
<dbReference type="InterPro" id="IPR045260">
    <property type="entry name" value="Sec12-like"/>
</dbReference>
<dbReference type="GO" id="GO:0015031">
    <property type="term" value="P:protein transport"/>
    <property type="evidence" value="ECO:0007669"/>
    <property type="project" value="UniProtKB-KW"/>
</dbReference>
<evidence type="ECO:0000256" key="4">
    <source>
        <dbReference type="ARBA" id="ARBA00022692"/>
    </source>
</evidence>
<keyword evidence="9 12" id="KW-1133">Transmembrane helix</keyword>
<evidence type="ECO:0000313" key="14">
    <source>
        <dbReference type="Proteomes" id="UP001295684"/>
    </source>
</evidence>
<dbReference type="GO" id="GO:0006888">
    <property type="term" value="P:endoplasmic reticulum to Golgi vesicle-mediated transport"/>
    <property type="evidence" value="ECO:0007669"/>
    <property type="project" value="TreeGrafter"/>
</dbReference>
<keyword evidence="6" id="KW-0256">Endoplasmic reticulum</keyword>
<dbReference type="InterPro" id="IPR036322">
    <property type="entry name" value="WD40_repeat_dom_sf"/>
</dbReference>
<keyword evidence="10 12" id="KW-0472">Membrane</keyword>
<gene>
    <name evidence="13" type="ORF">ECRASSUSDP1_LOCUS14994</name>
</gene>
<dbReference type="Pfam" id="PF00400">
    <property type="entry name" value="WD40"/>
    <property type="match status" value="1"/>
</dbReference>
<evidence type="ECO:0000256" key="7">
    <source>
        <dbReference type="ARBA" id="ARBA00022892"/>
    </source>
</evidence>
<evidence type="ECO:0000256" key="2">
    <source>
        <dbReference type="ARBA" id="ARBA00022448"/>
    </source>
</evidence>
<dbReference type="AlphaFoldDB" id="A0AAD1XJ73"/>
<comment type="subcellular location">
    <subcellularLocation>
        <location evidence="1">Endoplasmic reticulum membrane</location>
        <topology evidence="1">Single-pass membrane protein</topology>
    </subcellularLocation>
</comment>
<evidence type="ECO:0000256" key="12">
    <source>
        <dbReference type="SAM" id="Phobius"/>
    </source>
</evidence>
<organism evidence="13 14">
    <name type="scientific">Euplotes crassus</name>
    <dbReference type="NCBI Taxonomy" id="5936"/>
    <lineage>
        <taxon>Eukaryota</taxon>
        <taxon>Sar</taxon>
        <taxon>Alveolata</taxon>
        <taxon>Ciliophora</taxon>
        <taxon>Intramacronucleata</taxon>
        <taxon>Spirotrichea</taxon>
        <taxon>Hypotrichia</taxon>
        <taxon>Euplotida</taxon>
        <taxon>Euplotidae</taxon>
        <taxon>Moneuplotes</taxon>
    </lineage>
</organism>
<dbReference type="Gene3D" id="2.130.10.10">
    <property type="entry name" value="YVTN repeat-like/Quinoprotein amine dehydrogenase"/>
    <property type="match status" value="1"/>
</dbReference>
<evidence type="ECO:0000256" key="3">
    <source>
        <dbReference type="ARBA" id="ARBA00022574"/>
    </source>
</evidence>
<evidence type="ECO:0000256" key="8">
    <source>
        <dbReference type="ARBA" id="ARBA00022927"/>
    </source>
</evidence>
<dbReference type="SUPFAM" id="SSF50978">
    <property type="entry name" value="WD40 repeat-like"/>
    <property type="match status" value="1"/>
</dbReference>
<dbReference type="GO" id="GO:0003400">
    <property type="term" value="P:regulation of COPII vesicle coating"/>
    <property type="evidence" value="ECO:0007669"/>
    <property type="project" value="TreeGrafter"/>
</dbReference>
<evidence type="ECO:0000256" key="1">
    <source>
        <dbReference type="ARBA" id="ARBA00004389"/>
    </source>
</evidence>
<reference evidence="13" key="1">
    <citation type="submission" date="2023-07" db="EMBL/GenBank/DDBJ databases">
        <authorList>
            <consortium name="AG Swart"/>
            <person name="Singh M."/>
            <person name="Singh A."/>
            <person name="Seah K."/>
            <person name="Emmerich C."/>
        </authorList>
    </citation>
    <scope>NUCLEOTIDE SEQUENCE</scope>
    <source>
        <strain evidence="13">DP1</strain>
    </source>
</reference>
<feature type="transmembrane region" description="Helical" evidence="12">
    <location>
        <begin position="329"/>
        <end position="348"/>
    </location>
</feature>
<evidence type="ECO:0000256" key="5">
    <source>
        <dbReference type="ARBA" id="ARBA00022737"/>
    </source>
</evidence>
<keyword evidence="2" id="KW-0813">Transport</keyword>
<evidence type="ECO:0000256" key="6">
    <source>
        <dbReference type="ARBA" id="ARBA00022824"/>
    </source>
</evidence>
<keyword evidence="8" id="KW-0653">Protein transport</keyword>
<evidence type="ECO:0000256" key="10">
    <source>
        <dbReference type="ARBA" id="ARBA00023136"/>
    </source>
</evidence>
<keyword evidence="4 12" id="KW-0812">Transmembrane</keyword>
<keyword evidence="7" id="KW-0931">ER-Golgi transport</keyword>
<dbReference type="PANTHER" id="PTHR23284">
    <property type="entry name" value="PROLACTIN REGULATORY ELEMENT BINDING PROTEIN"/>
    <property type="match status" value="1"/>
</dbReference>
<dbReference type="GO" id="GO:0005789">
    <property type="term" value="C:endoplasmic reticulum membrane"/>
    <property type="evidence" value="ECO:0007669"/>
    <property type="project" value="UniProtKB-SubCell"/>
</dbReference>
<keyword evidence="14" id="KW-1185">Reference proteome</keyword>
<evidence type="ECO:0000256" key="11">
    <source>
        <dbReference type="PROSITE-ProRule" id="PRU00221"/>
    </source>
</evidence>
<dbReference type="EMBL" id="CAMPGE010015005">
    <property type="protein sequence ID" value="CAI2373648.1"/>
    <property type="molecule type" value="Genomic_DNA"/>
</dbReference>
<dbReference type="GO" id="GO:0005085">
    <property type="term" value="F:guanyl-nucleotide exchange factor activity"/>
    <property type="evidence" value="ECO:0007669"/>
    <property type="project" value="InterPro"/>
</dbReference>
<dbReference type="InterPro" id="IPR001680">
    <property type="entry name" value="WD40_rpt"/>
</dbReference>
<accession>A0AAD1XJ73</accession>
<comment type="caution">
    <text evidence="13">The sequence shown here is derived from an EMBL/GenBank/DDBJ whole genome shotgun (WGS) entry which is preliminary data.</text>
</comment>
<dbReference type="PANTHER" id="PTHR23284:SF0">
    <property type="entry name" value="PROLACTIN REGULATORY ELEMENT-BINDING PROTEIN"/>
    <property type="match status" value="1"/>
</dbReference>
<dbReference type="Proteomes" id="UP001295684">
    <property type="component" value="Unassembled WGS sequence"/>
</dbReference>
<dbReference type="InterPro" id="IPR015943">
    <property type="entry name" value="WD40/YVTN_repeat-like_dom_sf"/>
</dbReference>